<dbReference type="InterPro" id="IPR055551">
    <property type="entry name" value="DUF7127"/>
</dbReference>
<evidence type="ECO:0000313" key="2">
    <source>
        <dbReference type="EMBL" id="SEP85744.1"/>
    </source>
</evidence>
<proteinExistence type="predicted"/>
<feature type="compositionally biased region" description="Acidic residues" evidence="1">
    <location>
        <begin position="1"/>
        <end position="14"/>
    </location>
</feature>
<feature type="compositionally biased region" description="Basic and acidic residues" evidence="1">
    <location>
        <begin position="15"/>
        <end position="24"/>
    </location>
</feature>
<dbReference type="Gene3D" id="2.60.40.790">
    <property type="match status" value="1"/>
</dbReference>
<keyword evidence="3" id="KW-1185">Reference proteome</keyword>
<dbReference type="OrthoDB" id="170746at2157"/>
<dbReference type="AlphaFoldDB" id="A0A1H9B9W2"/>
<organism evidence="2 3">
    <name type="scientific">Natrinema salaciae</name>
    <dbReference type="NCBI Taxonomy" id="1186196"/>
    <lineage>
        <taxon>Archaea</taxon>
        <taxon>Methanobacteriati</taxon>
        <taxon>Methanobacteriota</taxon>
        <taxon>Stenosarchaea group</taxon>
        <taxon>Halobacteria</taxon>
        <taxon>Halobacteriales</taxon>
        <taxon>Natrialbaceae</taxon>
        <taxon>Natrinema</taxon>
    </lineage>
</organism>
<dbReference type="Pfam" id="PF23444">
    <property type="entry name" value="DUF7127"/>
    <property type="match status" value="1"/>
</dbReference>
<sequence>MSGPTPDDDRDESADDRSYEDDHWLSSLLSALESLESGSTSTSGRRRSDRTIFDYDISIRSGDDLADESPEGTPFADRPGDRDRHPDRDTDRSRKRRIRSSGPSSDHNVATRSYDDELVVTADVAGIDPDDVTVGFDDSMLVIAVDGTELDRVEVPWRETDSQATIRNGVLTVQIRPNPAADEATEETAGDDE</sequence>
<dbReference type="RefSeq" id="WP_090613425.1">
    <property type="nucleotide sequence ID" value="NZ_FOFD01000001.1"/>
</dbReference>
<feature type="compositionally biased region" description="Basic and acidic residues" evidence="1">
    <location>
        <begin position="78"/>
        <end position="92"/>
    </location>
</feature>
<feature type="compositionally biased region" description="Low complexity" evidence="1">
    <location>
        <begin position="25"/>
        <end position="43"/>
    </location>
</feature>
<evidence type="ECO:0000313" key="3">
    <source>
        <dbReference type="Proteomes" id="UP000199114"/>
    </source>
</evidence>
<dbReference type="EMBL" id="FOFD01000001">
    <property type="protein sequence ID" value="SEP85744.1"/>
    <property type="molecule type" value="Genomic_DNA"/>
</dbReference>
<evidence type="ECO:0000256" key="1">
    <source>
        <dbReference type="SAM" id="MobiDB-lite"/>
    </source>
</evidence>
<dbReference type="SUPFAM" id="SSF49764">
    <property type="entry name" value="HSP20-like chaperones"/>
    <property type="match status" value="1"/>
</dbReference>
<accession>A0A1H9B9W2</accession>
<dbReference type="CDD" id="cd00298">
    <property type="entry name" value="ACD_sHsps_p23-like"/>
    <property type="match status" value="1"/>
</dbReference>
<feature type="compositionally biased region" description="Acidic residues" evidence="1">
    <location>
        <begin position="183"/>
        <end position="193"/>
    </location>
</feature>
<dbReference type="InterPro" id="IPR008978">
    <property type="entry name" value="HSP20-like_chaperone"/>
</dbReference>
<name>A0A1H9B9W2_9EURY</name>
<dbReference type="Proteomes" id="UP000199114">
    <property type="component" value="Unassembled WGS sequence"/>
</dbReference>
<feature type="region of interest" description="Disordered" evidence="1">
    <location>
        <begin position="1"/>
        <end position="112"/>
    </location>
</feature>
<feature type="region of interest" description="Disordered" evidence="1">
    <location>
        <begin position="174"/>
        <end position="193"/>
    </location>
</feature>
<gene>
    <name evidence="2" type="ORF">SAMN04489841_0679</name>
</gene>
<protein>
    <submittedName>
        <fullName evidence="2">GvpH protein</fullName>
    </submittedName>
</protein>
<dbReference type="STRING" id="1186196.SAMN04489841_0679"/>
<reference evidence="3" key="1">
    <citation type="submission" date="2016-10" db="EMBL/GenBank/DDBJ databases">
        <authorList>
            <person name="Varghese N."/>
            <person name="Submissions S."/>
        </authorList>
    </citation>
    <scope>NUCLEOTIDE SEQUENCE [LARGE SCALE GENOMIC DNA]</scope>
    <source>
        <strain evidence="3">DSM 25055</strain>
    </source>
</reference>